<sequence>MAAHNLTSTVQPSDVYGGDEVQAFVLDPGYYFTRAGFAGEDAPKAVQPSFYARINGADQPKDIYGEQYLIPRENLEVRNYMTKDSIVEDWDTAPKFWESLIRNQLLPPRQVAPKQNGLNDIPREDQEGDVEMGDSNGADKTGDTAEDEELKLFEESPLLMTEAPWNTTKNREKSIEMAMEGWGCPAFWISRTPTLVSFAAGKPTALIIDVGAANASVVAVHDGHVLKRSIQKSPVGGLWLSQQVQALWEGNDPKVEPVPFFMVENKAPVDAGAPAQYTARKLGFDISETFRAYEDERLRTEFKESVVEVWRGPTRFMMPGTEEIARNQTPGRVFEFPDGSNHMWRETRYRVAEGMWDDTAQLPNTPDEWKISAEQTLSSLIRNCLSGVDVDLRPNLLGNVVVTGASTLINGFNDRLNIELTQMFPGLKIRIHSAGLSSERRFGAWVGGSILSSLGTFHQMWISRKEYEENGVNIVEKRCK</sequence>
<evidence type="ECO:0000256" key="2">
    <source>
        <dbReference type="ARBA" id="ARBA00049360"/>
    </source>
</evidence>
<dbReference type="InterPro" id="IPR020902">
    <property type="entry name" value="Actin/actin-like_CS"/>
</dbReference>
<organism evidence="5 6">
    <name type="scientific">Zalerion maritima</name>
    <dbReference type="NCBI Taxonomy" id="339359"/>
    <lineage>
        <taxon>Eukaryota</taxon>
        <taxon>Fungi</taxon>
        <taxon>Dikarya</taxon>
        <taxon>Ascomycota</taxon>
        <taxon>Pezizomycotina</taxon>
        <taxon>Sordariomycetes</taxon>
        <taxon>Lulworthiomycetidae</taxon>
        <taxon>Lulworthiales</taxon>
        <taxon>Lulworthiaceae</taxon>
        <taxon>Zalerion</taxon>
    </lineage>
</organism>
<dbReference type="PROSITE" id="PS00432">
    <property type="entry name" value="ACTINS_2"/>
    <property type="match status" value="1"/>
</dbReference>
<dbReference type="CDD" id="cd13395">
    <property type="entry name" value="ASKHA_NBD_Arp4_ACTL6-like"/>
    <property type="match status" value="1"/>
</dbReference>
<comment type="caution">
    <text evidence="5">The sequence shown here is derived from an EMBL/GenBank/DDBJ whole genome shotgun (WGS) entry which is preliminary data.</text>
</comment>
<dbReference type="InterPro" id="IPR004001">
    <property type="entry name" value="Actin_CS"/>
</dbReference>
<dbReference type="PANTHER" id="PTHR11937">
    <property type="entry name" value="ACTIN"/>
    <property type="match status" value="1"/>
</dbReference>
<dbReference type="FunFam" id="3.30.420.40:FF:000058">
    <property type="entry name" value="Putative actin-related protein 5"/>
    <property type="match status" value="1"/>
</dbReference>
<keyword evidence="6" id="KW-1185">Reference proteome</keyword>
<name>A0AAD5RY40_9PEZI</name>
<dbReference type="Gene3D" id="3.90.640.10">
    <property type="entry name" value="Actin, Chain A, domain 4"/>
    <property type="match status" value="1"/>
</dbReference>
<dbReference type="EMBL" id="JAKWBI020000026">
    <property type="protein sequence ID" value="KAJ2905721.1"/>
    <property type="molecule type" value="Genomic_DNA"/>
</dbReference>
<dbReference type="InterPro" id="IPR043129">
    <property type="entry name" value="ATPase_NBD"/>
</dbReference>
<protein>
    <submittedName>
        <fullName evidence="5">Actin-related protein 4</fullName>
    </submittedName>
</protein>
<gene>
    <name evidence="5" type="ORF">MKZ38_004588</name>
</gene>
<comment type="similarity">
    <text evidence="3">Belongs to the actin family.</text>
</comment>
<dbReference type="Proteomes" id="UP001201980">
    <property type="component" value="Unassembled WGS sequence"/>
</dbReference>
<dbReference type="InterPro" id="IPR004000">
    <property type="entry name" value="Actin"/>
</dbReference>
<dbReference type="Gene3D" id="3.30.420.40">
    <property type="match status" value="3"/>
</dbReference>
<evidence type="ECO:0000256" key="1">
    <source>
        <dbReference type="ARBA" id="ARBA00003520"/>
    </source>
</evidence>
<comment type="function">
    <text evidence="1">Actins are highly conserved proteins that are involved in various types of cell motility and are ubiquitously expressed in all eukaryotic cells.</text>
</comment>
<evidence type="ECO:0000256" key="3">
    <source>
        <dbReference type="RuleBase" id="RU000487"/>
    </source>
</evidence>
<comment type="catalytic activity">
    <reaction evidence="2">
        <text>ATP + H2O = ADP + phosphate + H(+)</text>
        <dbReference type="Rhea" id="RHEA:13065"/>
        <dbReference type="ChEBI" id="CHEBI:15377"/>
        <dbReference type="ChEBI" id="CHEBI:15378"/>
        <dbReference type="ChEBI" id="CHEBI:30616"/>
        <dbReference type="ChEBI" id="CHEBI:43474"/>
        <dbReference type="ChEBI" id="CHEBI:456216"/>
    </reaction>
</comment>
<evidence type="ECO:0000313" key="6">
    <source>
        <dbReference type="Proteomes" id="UP001201980"/>
    </source>
</evidence>
<dbReference type="PROSITE" id="PS01132">
    <property type="entry name" value="ACTINS_ACT_LIKE"/>
    <property type="match status" value="1"/>
</dbReference>
<evidence type="ECO:0000313" key="5">
    <source>
        <dbReference type="EMBL" id="KAJ2905721.1"/>
    </source>
</evidence>
<reference evidence="5" key="1">
    <citation type="submission" date="2022-07" db="EMBL/GenBank/DDBJ databases">
        <title>Draft genome sequence of Zalerion maritima ATCC 34329, a (micro)plastics degrading marine fungus.</title>
        <authorList>
            <person name="Paco A."/>
            <person name="Goncalves M.F.M."/>
            <person name="Rocha-Santos T.A.P."/>
            <person name="Alves A."/>
        </authorList>
    </citation>
    <scope>NUCLEOTIDE SEQUENCE</scope>
    <source>
        <strain evidence="5">ATCC 34329</strain>
    </source>
</reference>
<dbReference type="AlphaFoldDB" id="A0AAD5RY40"/>
<accession>A0AAD5RY40</accession>
<dbReference type="Pfam" id="PF00022">
    <property type="entry name" value="Actin"/>
    <property type="match status" value="1"/>
</dbReference>
<feature type="region of interest" description="Disordered" evidence="4">
    <location>
        <begin position="108"/>
        <end position="144"/>
    </location>
</feature>
<dbReference type="SUPFAM" id="SSF53067">
    <property type="entry name" value="Actin-like ATPase domain"/>
    <property type="match status" value="2"/>
</dbReference>
<proteinExistence type="inferred from homology"/>
<evidence type="ECO:0000256" key="4">
    <source>
        <dbReference type="SAM" id="MobiDB-lite"/>
    </source>
</evidence>
<dbReference type="SMART" id="SM00268">
    <property type="entry name" value="ACTIN"/>
    <property type="match status" value="1"/>
</dbReference>